<accession>A0A9D2S6P7</accession>
<dbReference type="GO" id="GO:0009246">
    <property type="term" value="P:enterobacterial common antigen biosynthetic process"/>
    <property type="evidence" value="ECO:0007669"/>
    <property type="project" value="TreeGrafter"/>
</dbReference>
<keyword evidence="4 7" id="KW-0812">Transmembrane</keyword>
<feature type="transmembrane region" description="Helical" evidence="7">
    <location>
        <begin position="43"/>
        <end position="64"/>
    </location>
</feature>
<feature type="transmembrane region" description="Helical" evidence="7">
    <location>
        <begin position="297"/>
        <end position="320"/>
    </location>
</feature>
<protein>
    <submittedName>
        <fullName evidence="9">Acyltransferase</fullName>
    </submittedName>
</protein>
<evidence type="ECO:0000256" key="6">
    <source>
        <dbReference type="ARBA" id="ARBA00023136"/>
    </source>
</evidence>
<evidence type="ECO:0000256" key="2">
    <source>
        <dbReference type="ARBA" id="ARBA00007400"/>
    </source>
</evidence>
<evidence type="ECO:0000256" key="5">
    <source>
        <dbReference type="ARBA" id="ARBA00022989"/>
    </source>
</evidence>
<comment type="subcellular location">
    <subcellularLocation>
        <location evidence="1">Cell membrane</location>
        <topology evidence="1">Multi-pass membrane protein</topology>
    </subcellularLocation>
</comment>
<keyword evidence="5 7" id="KW-1133">Transmembrane helix</keyword>
<dbReference type="GO" id="GO:0016413">
    <property type="term" value="F:O-acetyltransferase activity"/>
    <property type="evidence" value="ECO:0007669"/>
    <property type="project" value="TreeGrafter"/>
</dbReference>
<keyword evidence="9" id="KW-0808">Transferase</keyword>
<feature type="transmembrane region" description="Helical" evidence="7">
    <location>
        <begin position="135"/>
        <end position="158"/>
    </location>
</feature>
<evidence type="ECO:0000313" key="10">
    <source>
        <dbReference type="Proteomes" id="UP000824211"/>
    </source>
</evidence>
<dbReference type="PANTHER" id="PTHR40074">
    <property type="entry name" value="O-ACETYLTRANSFERASE WECH"/>
    <property type="match status" value="1"/>
</dbReference>
<dbReference type="PANTHER" id="PTHR40074:SF2">
    <property type="entry name" value="O-ACETYLTRANSFERASE WECH"/>
    <property type="match status" value="1"/>
</dbReference>
<feature type="domain" description="Acyltransferase 3" evidence="8">
    <location>
        <begin position="15"/>
        <end position="346"/>
    </location>
</feature>
<evidence type="ECO:0000256" key="7">
    <source>
        <dbReference type="SAM" id="Phobius"/>
    </source>
</evidence>
<feature type="transmembrane region" description="Helical" evidence="7">
    <location>
        <begin position="224"/>
        <end position="242"/>
    </location>
</feature>
<proteinExistence type="inferred from homology"/>
<keyword evidence="3" id="KW-1003">Cell membrane</keyword>
<sequence>MKGTKTRTVNTLGMFDLFKGIGMATVILAHTTESYSLSLEGGISVFGFVLFIYREALMSAFYIASGYGFRKRPLGKCVRQQLKGILPPFLYTALATAALHLVLHHHFFGSWEAAVAESEKVLAGFLLGLPHTSEYFGLSIFSCGPMWYLLTMAVGWILLDLLYNAFPERYIPWAVIATAVLGWGTCLVWELPFCLSQGMTVVPYLYLGHIAKKRRWFDQPRLPWLFPAAAVCMAAAAAGAVLTGTTDNMSMGEWALGPAGILINGVIGLWIVSLFVRLSVRFDNALTRAFAAIGRRSLNIFCVHTVELIGAPWYLFAAQFAANPVTGLACQYLLRCGFITAVCALLELRRRVLPPRAKKTQRRALPQRYAARH</sequence>
<organism evidence="9 10">
    <name type="scientific">Candidatus Faecalibacterium faecipullorum</name>
    <dbReference type="NCBI Taxonomy" id="2838578"/>
    <lineage>
        <taxon>Bacteria</taxon>
        <taxon>Bacillati</taxon>
        <taxon>Bacillota</taxon>
        <taxon>Clostridia</taxon>
        <taxon>Eubacteriales</taxon>
        <taxon>Oscillospiraceae</taxon>
        <taxon>Faecalibacterium</taxon>
    </lineage>
</organism>
<dbReference type="InterPro" id="IPR002656">
    <property type="entry name" value="Acyl_transf_3_dom"/>
</dbReference>
<reference evidence="9" key="1">
    <citation type="journal article" date="2021" name="PeerJ">
        <title>Extensive microbial diversity within the chicken gut microbiome revealed by metagenomics and culture.</title>
        <authorList>
            <person name="Gilroy R."/>
            <person name="Ravi A."/>
            <person name="Getino M."/>
            <person name="Pursley I."/>
            <person name="Horton D.L."/>
            <person name="Alikhan N.F."/>
            <person name="Baker D."/>
            <person name="Gharbi K."/>
            <person name="Hall N."/>
            <person name="Watson M."/>
            <person name="Adriaenssens E.M."/>
            <person name="Foster-Nyarko E."/>
            <person name="Jarju S."/>
            <person name="Secka A."/>
            <person name="Antonio M."/>
            <person name="Oren A."/>
            <person name="Chaudhuri R.R."/>
            <person name="La Ragione R."/>
            <person name="Hildebrand F."/>
            <person name="Pallen M.J."/>
        </authorList>
    </citation>
    <scope>NUCLEOTIDE SEQUENCE</scope>
    <source>
        <strain evidence="9">ChiHjej9B8-13557</strain>
    </source>
</reference>
<feature type="transmembrane region" description="Helical" evidence="7">
    <location>
        <begin position="170"/>
        <end position="189"/>
    </location>
</feature>
<keyword evidence="9" id="KW-0012">Acyltransferase</keyword>
<keyword evidence="6 7" id="KW-0472">Membrane</keyword>
<name>A0A9D2S6P7_9FIRM</name>
<comment type="caution">
    <text evidence="9">The sequence shown here is derived from an EMBL/GenBank/DDBJ whole genome shotgun (WGS) entry which is preliminary data.</text>
</comment>
<evidence type="ECO:0000256" key="4">
    <source>
        <dbReference type="ARBA" id="ARBA00022692"/>
    </source>
</evidence>
<reference evidence="9" key="2">
    <citation type="submission" date="2021-04" db="EMBL/GenBank/DDBJ databases">
        <authorList>
            <person name="Gilroy R."/>
        </authorList>
    </citation>
    <scope>NUCLEOTIDE SEQUENCE</scope>
    <source>
        <strain evidence="9">ChiHjej9B8-13557</strain>
    </source>
</reference>
<dbReference type="AlphaFoldDB" id="A0A9D2S6P7"/>
<dbReference type="Pfam" id="PF01757">
    <property type="entry name" value="Acyl_transf_3"/>
    <property type="match status" value="1"/>
</dbReference>
<dbReference type="GO" id="GO:0005886">
    <property type="term" value="C:plasma membrane"/>
    <property type="evidence" value="ECO:0007669"/>
    <property type="project" value="UniProtKB-SubCell"/>
</dbReference>
<evidence type="ECO:0000256" key="1">
    <source>
        <dbReference type="ARBA" id="ARBA00004651"/>
    </source>
</evidence>
<feature type="transmembrane region" description="Helical" evidence="7">
    <location>
        <begin position="254"/>
        <end position="276"/>
    </location>
</feature>
<feature type="transmembrane region" description="Helical" evidence="7">
    <location>
        <begin position="85"/>
        <end position="103"/>
    </location>
</feature>
<feature type="transmembrane region" description="Helical" evidence="7">
    <location>
        <begin position="195"/>
        <end position="212"/>
    </location>
</feature>
<dbReference type="Proteomes" id="UP000824211">
    <property type="component" value="Unassembled WGS sequence"/>
</dbReference>
<feature type="transmembrane region" description="Helical" evidence="7">
    <location>
        <begin position="332"/>
        <end position="348"/>
    </location>
</feature>
<gene>
    <name evidence="9" type="ORF">H9771_05115</name>
</gene>
<dbReference type="EMBL" id="DWXX01000090">
    <property type="protein sequence ID" value="HJB59023.1"/>
    <property type="molecule type" value="Genomic_DNA"/>
</dbReference>
<comment type="similarity">
    <text evidence="2">Belongs to the acyltransferase 3 family.</text>
</comment>
<evidence type="ECO:0000313" key="9">
    <source>
        <dbReference type="EMBL" id="HJB59023.1"/>
    </source>
</evidence>
<evidence type="ECO:0000256" key="3">
    <source>
        <dbReference type="ARBA" id="ARBA00022475"/>
    </source>
</evidence>
<feature type="transmembrane region" description="Helical" evidence="7">
    <location>
        <begin position="12"/>
        <end position="31"/>
    </location>
</feature>
<evidence type="ECO:0000259" key="8">
    <source>
        <dbReference type="Pfam" id="PF01757"/>
    </source>
</evidence>